<keyword evidence="3" id="KW-1003">Cell membrane</keyword>
<evidence type="ECO:0000256" key="1">
    <source>
        <dbReference type="ARBA" id="ARBA00004651"/>
    </source>
</evidence>
<comment type="similarity">
    <text evidence="2">Belongs to the chromate ion transporter (CHR) (TC 2.A.51) family.</text>
</comment>
<feature type="transmembrane region" description="Helical" evidence="7">
    <location>
        <begin position="368"/>
        <end position="386"/>
    </location>
</feature>
<dbReference type="GO" id="GO:0015109">
    <property type="term" value="F:chromate transmembrane transporter activity"/>
    <property type="evidence" value="ECO:0007669"/>
    <property type="project" value="InterPro"/>
</dbReference>
<dbReference type="EMBL" id="JSYN01000010">
    <property type="protein sequence ID" value="KIA94300.1"/>
    <property type="molecule type" value="Genomic_DNA"/>
</dbReference>
<comment type="subcellular location">
    <subcellularLocation>
        <location evidence="1">Cell membrane</location>
        <topology evidence="1">Multi-pass membrane protein</topology>
    </subcellularLocation>
</comment>
<dbReference type="OrthoDB" id="9788907at2"/>
<evidence type="ECO:0000256" key="3">
    <source>
        <dbReference type="ARBA" id="ARBA00022475"/>
    </source>
</evidence>
<feature type="transmembrane region" description="Helical" evidence="7">
    <location>
        <begin position="87"/>
        <end position="111"/>
    </location>
</feature>
<feature type="transmembrane region" description="Helical" evidence="7">
    <location>
        <begin position="123"/>
        <end position="143"/>
    </location>
</feature>
<proteinExistence type="inferred from homology"/>
<feature type="transmembrane region" description="Helical" evidence="7">
    <location>
        <begin position="56"/>
        <end position="81"/>
    </location>
</feature>
<accession>A0A0C1DJW5</accession>
<dbReference type="Pfam" id="PF02417">
    <property type="entry name" value="Chromate_transp"/>
    <property type="match status" value="2"/>
</dbReference>
<dbReference type="AlphaFoldDB" id="A0A0C1DJW5"/>
<feature type="transmembrane region" description="Helical" evidence="7">
    <location>
        <begin position="307"/>
        <end position="329"/>
    </location>
</feature>
<evidence type="ECO:0008006" key="10">
    <source>
        <dbReference type="Google" id="ProtNLM"/>
    </source>
</evidence>
<dbReference type="PANTHER" id="PTHR43663">
    <property type="entry name" value="CHROMATE TRANSPORT PROTEIN-RELATED"/>
    <property type="match status" value="1"/>
</dbReference>
<dbReference type="PANTHER" id="PTHR43663:SF1">
    <property type="entry name" value="CHROMATE TRANSPORTER"/>
    <property type="match status" value="1"/>
</dbReference>
<evidence type="ECO:0000256" key="4">
    <source>
        <dbReference type="ARBA" id="ARBA00022692"/>
    </source>
</evidence>
<feature type="transmembrane region" description="Helical" evidence="7">
    <location>
        <begin position="155"/>
        <end position="188"/>
    </location>
</feature>
<sequence length="410" mass="44623">MELSVQGGLTKEAITLRYLFFTFFKIGCVSFGGHMALVSLIQTIMVDQDKSIDNELVLDSVTVASFMPGPMAVNVVANIGYTLKGKWGAITSMFAVLLPACLLILCLAYVYFSNGFKIEWTSIMQYVGATIGIIIFSTGLQLFRKEIAFNYSKIALFLLAIVLDLLAGSYILTIVLMLAGAMGGLLIDREKNNYREILGGPKVKYKLRLSPVSLSVLVVLFVNQVLFVSGFFKSFPNIFLKIGTVFSGISISLFGGGYVIVPIMQSLFVKDLNWLNTKQFIDAIAFSQVTPGPILVSSTFIGYKLAGFSGALLATCCMFLPAAALMIMVAKIFNRTKDHPLIKSMVGGIKVVVIGLIISSAFKILLMQPRTILVGATALIAFVLSFKYKLSPVYLILGAILFGILNTFIS</sequence>
<evidence type="ECO:0000256" key="5">
    <source>
        <dbReference type="ARBA" id="ARBA00022989"/>
    </source>
</evidence>
<dbReference type="GO" id="GO:0005886">
    <property type="term" value="C:plasma membrane"/>
    <property type="evidence" value="ECO:0007669"/>
    <property type="project" value="UniProtKB-SubCell"/>
</dbReference>
<dbReference type="Proteomes" id="UP000031246">
    <property type="component" value="Unassembled WGS sequence"/>
</dbReference>
<reference evidence="8 9" key="1">
    <citation type="submission" date="2014-10" db="EMBL/GenBank/DDBJ databases">
        <title>Pedobacter Kyungheensis.</title>
        <authorList>
            <person name="Anderson B.M."/>
            <person name="Newman J.D."/>
        </authorList>
    </citation>
    <scope>NUCLEOTIDE SEQUENCE [LARGE SCALE GENOMIC DNA]</scope>
    <source>
        <strain evidence="8 9">KACC 16221</strain>
    </source>
</reference>
<feature type="transmembrane region" description="Helical" evidence="7">
    <location>
        <begin position="280"/>
        <end position="301"/>
    </location>
</feature>
<keyword evidence="6 7" id="KW-0472">Membrane</keyword>
<dbReference type="InterPro" id="IPR014047">
    <property type="entry name" value="Chr_Tranpt_l_chain"/>
</dbReference>
<keyword evidence="5 7" id="KW-1133">Transmembrane helix</keyword>
<keyword evidence="4 7" id="KW-0812">Transmembrane</keyword>
<dbReference type="InterPro" id="IPR003370">
    <property type="entry name" value="Chromate_transpt"/>
</dbReference>
<organism evidence="8 9">
    <name type="scientific">Pedobacter kyungheensis</name>
    <dbReference type="NCBI Taxonomy" id="1069985"/>
    <lineage>
        <taxon>Bacteria</taxon>
        <taxon>Pseudomonadati</taxon>
        <taxon>Bacteroidota</taxon>
        <taxon>Sphingobacteriia</taxon>
        <taxon>Sphingobacteriales</taxon>
        <taxon>Sphingobacteriaceae</taxon>
        <taxon>Pedobacter</taxon>
    </lineage>
</organism>
<dbReference type="NCBIfam" id="TIGR00937">
    <property type="entry name" value="2A51"/>
    <property type="match status" value="1"/>
</dbReference>
<keyword evidence="9" id="KW-1185">Reference proteome</keyword>
<evidence type="ECO:0000256" key="6">
    <source>
        <dbReference type="ARBA" id="ARBA00023136"/>
    </source>
</evidence>
<evidence type="ECO:0000313" key="8">
    <source>
        <dbReference type="EMBL" id="KIA94300.1"/>
    </source>
</evidence>
<protein>
    <recommendedName>
        <fullName evidence="10">Chromate transporter</fullName>
    </recommendedName>
</protein>
<feature type="transmembrane region" description="Helical" evidence="7">
    <location>
        <begin position="209"/>
        <end position="232"/>
    </location>
</feature>
<dbReference type="PIRSF" id="PIRSF004810">
    <property type="entry name" value="ChrA"/>
    <property type="match status" value="1"/>
</dbReference>
<name>A0A0C1DJW5_9SPHI</name>
<comment type="caution">
    <text evidence="8">The sequence shown here is derived from an EMBL/GenBank/DDBJ whole genome shotgun (WGS) entry which is preliminary data.</text>
</comment>
<feature type="transmembrane region" description="Helical" evidence="7">
    <location>
        <begin position="393"/>
        <end position="409"/>
    </location>
</feature>
<evidence type="ECO:0000256" key="2">
    <source>
        <dbReference type="ARBA" id="ARBA00005262"/>
    </source>
</evidence>
<gene>
    <name evidence="8" type="ORF">OC25_10290</name>
</gene>
<evidence type="ECO:0000256" key="7">
    <source>
        <dbReference type="SAM" id="Phobius"/>
    </source>
</evidence>
<feature type="transmembrane region" description="Helical" evidence="7">
    <location>
        <begin position="341"/>
        <end position="362"/>
    </location>
</feature>
<dbReference type="InterPro" id="IPR052518">
    <property type="entry name" value="CHR_Transporter"/>
</dbReference>
<dbReference type="RefSeq" id="WP_039475289.1">
    <property type="nucleotide sequence ID" value="NZ_JSYN01000010.1"/>
</dbReference>
<feature type="transmembrane region" description="Helical" evidence="7">
    <location>
        <begin position="238"/>
        <end position="260"/>
    </location>
</feature>
<evidence type="ECO:0000313" key="9">
    <source>
        <dbReference type="Proteomes" id="UP000031246"/>
    </source>
</evidence>
<feature type="transmembrane region" description="Helical" evidence="7">
    <location>
        <begin position="20"/>
        <end position="44"/>
    </location>
</feature>